<organism evidence="4 5">
    <name type="scientific">Nonlabens tegetincola</name>
    <dbReference type="NCBI Taxonomy" id="323273"/>
    <lineage>
        <taxon>Bacteria</taxon>
        <taxon>Pseudomonadati</taxon>
        <taxon>Bacteroidota</taxon>
        <taxon>Flavobacteriia</taxon>
        <taxon>Flavobacteriales</taxon>
        <taxon>Flavobacteriaceae</taxon>
        <taxon>Nonlabens</taxon>
    </lineage>
</organism>
<dbReference type="PANTHER" id="PTHR33238">
    <property type="entry name" value="IRON (METAL) DEPENDENT REPRESSOR, DTXR FAMILY"/>
    <property type="match status" value="1"/>
</dbReference>
<keyword evidence="5" id="KW-1185">Reference proteome</keyword>
<dbReference type="GO" id="GO:0046914">
    <property type="term" value="F:transition metal ion binding"/>
    <property type="evidence" value="ECO:0007669"/>
    <property type="project" value="InterPro"/>
</dbReference>
<dbReference type="Pfam" id="PF02742">
    <property type="entry name" value="Fe_dep_repr_C"/>
    <property type="match status" value="1"/>
</dbReference>
<reference evidence="4" key="1">
    <citation type="journal article" date="2014" name="Genome Announc.">
        <title>Draft Genome Sequences of Marine Flavobacterium Nonlabens Strains NR17, NR24, NR27, NR32, NR33, and Ara13.</title>
        <authorList>
            <person name="Nakanishi M."/>
            <person name="Meirelles P."/>
            <person name="Suzuki R."/>
            <person name="Takatani N."/>
            <person name="Mino S."/>
            <person name="Suda W."/>
            <person name="Oshima K."/>
            <person name="Hattori M."/>
            <person name="Ohkuma M."/>
            <person name="Hosokawa M."/>
            <person name="Miyashita K."/>
            <person name="Thompson F.L."/>
            <person name="Niwa A."/>
            <person name="Sawabe T."/>
            <person name="Sawabe T."/>
        </authorList>
    </citation>
    <scope>NUCLEOTIDE SEQUENCE [LARGE SCALE GENOMIC DNA]</scope>
    <source>
        <strain evidence="4">JCM 19294</strain>
    </source>
</reference>
<gene>
    <name evidence="4" type="ORF">JCM19294_2899</name>
</gene>
<dbReference type="GO" id="GO:0005737">
    <property type="term" value="C:cytoplasm"/>
    <property type="evidence" value="ECO:0007669"/>
    <property type="project" value="UniProtKB-SubCell"/>
</dbReference>
<dbReference type="InterPro" id="IPR001367">
    <property type="entry name" value="Fe_dep_repressor"/>
</dbReference>
<dbReference type="GO" id="GO:0045892">
    <property type="term" value="P:negative regulation of DNA-templated transcription"/>
    <property type="evidence" value="ECO:0007669"/>
    <property type="project" value="TreeGrafter"/>
</dbReference>
<dbReference type="Gene3D" id="1.10.60.10">
    <property type="entry name" value="Iron dependent repressor, metal binding and dimerisation domain"/>
    <property type="match status" value="1"/>
</dbReference>
<dbReference type="SMART" id="SM00899">
    <property type="entry name" value="FeoA"/>
    <property type="match status" value="1"/>
</dbReference>
<evidence type="ECO:0000259" key="3">
    <source>
        <dbReference type="SMART" id="SM00899"/>
    </source>
</evidence>
<dbReference type="InterPro" id="IPR038157">
    <property type="entry name" value="FeoA_core_dom"/>
</dbReference>
<protein>
    <submittedName>
        <fullName evidence="4">Mn-dependent transcriptional regulator MntR</fullName>
    </submittedName>
</protein>
<comment type="subcellular location">
    <subcellularLocation>
        <location evidence="1">Cytoplasm</location>
    </subcellularLocation>
</comment>
<feature type="domain" description="Ferrous iron transporter FeoA-like" evidence="3">
    <location>
        <begin position="62"/>
        <end position="135"/>
    </location>
</feature>
<dbReference type="Proteomes" id="UP000029221">
    <property type="component" value="Unassembled WGS sequence"/>
</dbReference>
<evidence type="ECO:0000256" key="1">
    <source>
        <dbReference type="ARBA" id="ARBA00004496"/>
    </source>
</evidence>
<accession>A0A090Q1P5</accession>
<evidence type="ECO:0000256" key="2">
    <source>
        <dbReference type="ARBA" id="ARBA00011738"/>
    </source>
</evidence>
<name>A0A090Q1P5_9FLAO</name>
<dbReference type="SUPFAM" id="SSF47979">
    <property type="entry name" value="Iron-dependent repressor protein, dimerization domain"/>
    <property type="match status" value="1"/>
</dbReference>
<comment type="caution">
    <text evidence="4">The sequence shown here is derived from an EMBL/GenBank/DDBJ whole genome shotgun (WGS) entry which is preliminary data.</text>
</comment>
<evidence type="ECO:0000313" key="5">
    <source>
        <dbReference type="Proteomes" id="UP000029221"/>
    </source>
</evidence>
<proteinExistence type="predicted"/>
<dbReference type="PANTHER" id="PTHR33238:SF11">
    <property type="entry name" value="TRANSCRIPTIONAL REGULATOR MNTR"/>
    <property type="match status" value="1"/>
</dbReference>
<dbReference type="Pfam" id="PF04023">
    <property type="entry name" value="FeoA"/>
    <property type="match status" value="1"/>
</dbReference>
<dbReference type="GO" id="GO:0046983">
    <property type="term" value="F:protein dimerization activity"/>
    <property type="evidence" value="ECO:0007669"/>
    <property type="project" value="InterPro"/>
</dbReference>
<dbReference type="EMBL" id="BBML01000001">
    <property type="protein sequence ID" value="GAK96117.1"/>
    <property type="molecule type" value="Genomic_DNA"/>
</dbReference>
<evidence type="ECO:0000313" key="4">
    <source>
        <dbReference type="EMBL" id="GAK96117.1"/>
    </source>
</evidence>
<dbReference type="InterPro" id="IPR036421">
    <property type="entry name" value="Fe_dep_repressor_sf"/>
</dbReference>
<dbReference type="AlphaFoldDB" id="A0A090Q1P5"/>
<dbReference type="eggNOG" id="COG1321">
    <property type="taxonomic scope" value="Bacteria"/>
</dbReference>
<dbReference type="InterPro" id="IPR050536">
    <property type="entry name" value="DtxR_MntR_Metal-Reg"/>
</dbReference>
<comment type="subunit">
    <text evidence="2">Homodimer.</text>
</comment>
<dbReference type="STRING" id="319236.BST91_10360"/>
<sequence>MFLVEKLNFNWDEVHEIAEQLEHIQSQKLINQLDAHLGFPKHDPHGDPIPDSNGVMEHREQIPLSQLALNKNSRLTGIRDSSTEFLQYLDKHHIKLGSVLRVVDREVFDLSCSLLADDKELHISKQIADKLLVKTEG</sequence>
<dbReference type="InterPro" id="IPR007167">
    <property type="entry name" value="Fe-transptr_FeoA-like"/>
</dbReference>
<dbReference type="Gene3D" id="2.30.30.90">
    <property type="match status" value="1"/>
</dbReference>